<organism evidence="2 3">
    <name type="scientific">Vibrio owensii CAIM 1854 = LMG 25443</name>
    <dbReference type="NCBI Taxonomy" id="1229493"/>
    <lineage>
        <taxon>Bacteria</taxon>
        <taxon>Pseudomonadati</taxon>
        <taxon>Pseudomonadota</taxon>
        <taxon>Gammaproteobacteria</taxon>
        <taxon>Vibrionales</taxon>
        <taxon>Vibrionaceae</taxon>
        <taxon>Vibrio</taxon>
    </lineage>
</organism>
<evidence type="ECO:0000313" key="3">
    <source>
        <dbReference type="Proteomes" id="UP000031586"/>
    </source>
</evidence>
<dbReference type="Proteomes" id="UP000031586">
    <property type="component" value="Unassembled WGS sequence"/>
</dbReference>
<dbReference type="AlphaFoldDB" id="A0A0C1ZAN3"/>
<evidence type="ECO:0000313" key="2">
    <source>
        <dbReference type="EMBL" id="KIF54165.1"/>
    </source>
</evidence>
<sequence length="128" mass="14309">MPRLPLDDNFISEFRSRDLVTNHYALSLSCSNALELARAANAEKSKLLQKSHKEIALSVWLLTLSLGALSLTKIVELNMPENVRSEQTAQTQQGESAQPEPDFDVTAPKVVFVMDEMPPELINRKDSE</sequence>
<dbReference type="EMBL" id="JPRD01000009">
    <property type="protein sequence ID" value="KIF54165.1"/>
    <property type="molecule type" value="Genomic_DNA"/>
</dbReference>
<feature type="compositionally biased region" description="Polar residues" evidence="1">
    <location>
        <begin position="85"/>
        <end position="96"/>
    </location>
</feature>
<dbReference type="PATRIC" id="fig|1229493.5.peg.6088"/>
<accession>A0A0C1ZAN3</accession>
<evidence type="ECO:0000256" key="1">
    <source>
        <dbReference type="SAM" id="MobiDB-lite"/>
    </source>
</evidence>
<reference evidence="2 3" key="1">
    <citation type="submission" date="2014-07" db="EMBL/GenBank/DDBJ databases">
        <title>Unique and conserved regions in Vibrio harveyi and related species in comparison with the shrimp pathogen Vibrio harveyi CAIM 1792.</title>
        <authorList>
            <person name="Espinoza-Valles I."/>
            <person name="Vora G."/>
            <person name="Leekitcharoenphon P."/>
            <person name="Ussery D."/>
            <person name="Hoj L."/>
            <person name="Gomez-Gil B."/>
        </authorList>
    </citation>
    <scope>NUCLEOTIDE SEQUENCE [LARGE SCALE GENOMIC DNA]</scope>
    <source>
        <strain evidence="3">CAIM 1854 / LMG 25443</strain>
    </source>
</reference>
<feature type="region of interest" description="Disordered" evidence="1">
    <location>
        <begin position="84"/>
        <end position="103"/>
    </location>
</feature>
<comment type="caution">
    <text evidence="2">The sequence shown here is derived from an EMBL/GenBank/DDBJ whole genome shotgun (WGS) entry which is preliminary data.</text>
</comment>
<gene>
    <name evidence="2" type="ORF">H735_05005</name>
</gene>
<protein>
    <submittedName>
        <fullName evidence="2">Uncharacterized protein</fullName>
    </submittedName>
</protein>
<dbReference type="PROSITE" id="PS51257">
    <property type="entry name" value="PROKAR_LIPOPROTEIN"/>
    <property type="match status" value="1"/>
</dbReference>
<proteinExistence type="predicted"/>
<name>A0A0C1ZAN3_9VIBR</name>